<dbReference type="InterPro" id="IPR013780">
    <property type="entry name" value="Glyco_hydro_b"/>
</dbReference>
<dbReference type="GO" id="GO:0016323">
    <property type="term" value="C:basolateral plasma membrane"/>
    <property type="evidence" value="ECO:0007669"/>
    <property type="project" value="TreeGrafter"/>
</dbReference>
<dbReference type="GO" id="GO:0015190">
    <property type="term" value="F:L-leucine transmembrane transporter activity"/>
    <property type="evidence" value="ECO:0007669"/>
    <property type="project" value="TreeGrafter"/>
</dbReference>
<keyword evidence="2" id="KW-0812">Transmembrane</keyword>
<dbReference type="GO" id="GO:0015180">
    <property type="term" value="F:L-alanine transmembrane transporter activity"/>
    <property type="evidence" value="ECO:0007669"/>
    <property type="project" value="TreeGrafter"/>
</dbReference>
<protein>
    <recommendedName>
        <fullName evidence="3">Glycosyl hydrolase family 13 catalytic domain-containing protein</fullName>
    </recommendedName>
</protein>
<feature type="region of interest" description="Disordered" evidence="1">
    <location>
        <begin position="1"/>
        <end position="39"/>
    </location>
</feature>
<gene>
    <name evidence="4" type="ORF">GDO86_008571</name>
</gene>
<feature type="domain" description="Glycosyl hydrolase family 13 catalytic" evidence="3">
    <location>
        <begin position="128"/>
        <end position="430"/>
    </location>
</feature>
<dbReference type="InterPro" id="IPR017853">
    <property type="entry name" value="GH"/>
</dbReference>
<dbReference type="InterPro" id="IPR042280">
    <property type="entry name" value="SLC3A2"/>
</dbReference>
<dbReference type="GO" id="GO:1903801">
    <property type="term" value="P:L-leucine import across plasma membrane"/>
    <property type="evidence" value="ECO:0007669"/>
    <property type="project" value="TreeGrafter"/>
</dbReference>
<keyword evidence="2" id="KW-1133">Transmembrane helix</keyword>
<organism evidence="4 5">
    <name type="scientific">Hymenochirus boettgeri</name>
    <name type="common">Congo dwarf clawed frog</name>
    <dbReference type="NCBI Taxonomy" id="247094"/>
    <lineage>
        <taxon>Eukaryota</taxon>
        <taxon>Metazoa</taxon>
        <taxon>Chordata</taxon>
        <taxon>Craniata</taxon>
        <taxon>Vertebrata</taxon>
        <taxon>Euteleostomi</taxon>
        <taxon>Amphibia</taxon>
        <taxon>Batrachia</taxon>
        <taxon>Anura</taxon>
        <taxon>Pipoidea</taxon>
        <taxon>Pipidae</taxon>
        <taxon>Pipinae</taxon>
        <taxon>Hymenochirus</taxon>
    </lineage>
</organism>
<dbReference type="SMART" id="SM00642">
    <property type="entry name" value="Aamy"/>
    <property type="match status" value="1"/>
</dbReference>
<dbReference type="PANTHER" id="PTHR46673">
    <property type="entry name" value="4F2 CELL-SURFACE ANTIGEN HEAVY CHAIN"/>
    <property type="match status" value="1"/>
</dbReference>
<evidence type="ECO:0000256" key="2">
    <source>
        <dbReference type="SAM" id="Phobius"/>
    </source>
</evidence>
<name>A0A8T2IY40_9PIPI</name>
<dbReference type="SUPFAM" id="SSF51445">
    <property type="entry name" value="(Trans)glycosidases"/>
    <property type="match status" value="1"/>
</dbReference>
<dbReference type="OrthoDB" id="1740265at2759"/>
<dbReference type="Pfam" id="PF00128">
    <property type="entry name" value="Alpha-amylase"/>
    <property type="match status" value="1"/>
</dbReference>
<dbReference type="EMBL" id="JAACNH010000007">
    <property type="protein sequence ID" value="KAG8437929.1"/>
    <property type="molecule type" value="Genomic_DNA"/>
</dbReference>
<keyword evidence="5" id="KW-1185">Reference proteome</keyword>
<feature type="compositionally biased region" description="Basic and acidic residues" evidence="1">
    <location>
        <begin position="7"/>
        <end position="21"/>
    </location>
</feature>
<keyword evidence="2" id="KW-0472">Membrane</keyword>
<feature type="region of interest" description="Disordered" evidence="1">
    <location>
        <begin position="474"/>
        <end position="508"/>
    </location>
</feature>
<dbReference type="GO" id="GO:0015823">
    <property type="term" value="P:phenylalanine transport"/>
    <property type="evidence" value="ECO:0007669"/>
    <property type="project" value="TreeGrafter"/>
</dbReference>
<dbReference type="AlphaFoldDB" id="A0A8T2IY40"/>
<feature type="transmembrane region" description="Helical" evidence="2">
    <location>
        <begin position="81"/>
        <end position="103"/>
    </location>
</feature>
<dbReference type="GO" id="GO:0005975">
    <property type="term" value="P:carbohydrate metabolic process"/>
    <property type="evidence" value="ECO:0007669"/>
    <property type="project" value="InterPro"/>
</dbReference>
<dbReference type="GO" id="GO:0016324">
    <property type="term" value="C:apical plasma membrane"/>
    <property type="evidence" value="ECO:0007669"/>
    <property type="project" value="TreeGrafter"/>
</dbReference>
<dbReference type="Gene3D" id="2.60.40.1180">
    <property type="entry name" value="Golgi alpha-mannosidase II"/>
    <property type="match status" value="1"/>
</dbReference>
<dbReference type="GO" id="GO:1904273">
    <property type="term" value="P:L-alanine import across plasma membrane"/>
    <property type="evidence" value="ECO:0007669"/>
    <property type="project" value="TreeGrafter"/>
</dbReference>
<sequence>MTQDTALDMKDVELNELDQEKQPMAGDTQGGGGGEKNGVVKVKLEDGDDGIGVRQGQKFTGLSKEELLRVAGTPAWVRVRWALLILFWLGWLGMLAGAVVIIVQAPRCRPLPVMEWWNKGPLYQVGDPATFKEDGNGNIQNIEQQIEKLNTLKVKGLIIGPVHITQVDKPGDTKLTEIDPKYGNLDSFNSLIEAARKKSIQIILDLTPNYQSENSWFDKTVTESKHFQDDVKDAISVWLERGVGGIYFSNVQNLSDQTELLAEWRNIMANHSTGGKPRVLLASPSEQNSGLAMSISNETVGGQLYCRYLLPQNNTSGSLGERIKEHVKTAGVLGNSWMVGGHMASLVQDKLLRVYQILLFTLPGTPITLYGDEIGLKDLPGQPARSSRPYMQWDIVSELTADVNQNRTFKAQDTDKGSILNMYRRLSDLRGKERSLLHGDYFPLYNSTDSLAFLRRWDQNERYITMLNFNTHGEKEMTPKIDPSQKEEKSEVLPEQATVVLSSNSQRKEGESVSLKGLKLGAGEALLLKYPYSG</sequence>
<dbReference type="GO" id="GO:0015173">
    <property type="term" value="F:aromatic amino acid transmembrane transporter activity"/>
    <property type="evidence" value="ECO:0007669"/>
    <property type="project" value="TreeGrafter"/>
</dbReference>
<dbReference type="PANTHER" id="PTHR46673:SF1">
    <property type="entry name" value="4F2 CELL-SURFACE ANTIGEN HEAVY CHAIN"/>
    <property type="match status" value="1"/>
</dbReference>
<dbReference type="Pfam" id="PF16028">
    <property type="entry name" value="SLC3A2_N"/>
    <property type="match status" value="1"/>
</dbReference>
<evidence type="ECO:0000256" key="1">
    <source>
        <dbReference type="SAM" id="MobiDB-lite"/>
    </source>
</evidence>
<dbReference type="InterPro" id="IPR006047">
    <property type="entry name" value="GH13_cat_dom"/>
</dbReference>
<dbReference type="InterPro" id="IPR031984">
    <property type="entry name" value="SLC3A2_N"/>
</dbReference>
<evidence type="ECO:0000313" key="5">
    <source>
        <dbReference type="Proteomes" id="UP000812440"/>
    </source>
</evidence>
<feature type="compositionally biased region" description="Basic and acidic residues" evidence="1">
    <location>
        <begin position="474"/>
        <end position="492"/>
    </location>
</feature>
<dbReference type="Proteomes" id="UP000812440">
    <property type="component" value="Chromosome 4"/>
</dbReference>
<comment type="caution">
    <text evidence="4">The sequence shown here is derived from an EMBL/GenBank/DDBJ whole genome shotgun (WGS) entry which is preliminary data.</text>
</comment>
<dbReference type="Gene3D" id="3.20.20.80">
    <property type="entry name" value="Glycosidases"/>
    <property type="match status" value="1"/>
</dbReference>
<proteinExistence type="predicted"/>
<evidence type="ECO:0000259" key="3">
    <source>
        <dbReference type="SMART" id="SM00642"/>
    </source>
</evidence>
<evidence type="ECO:0000313" key="4">
    <source>
        <dbReference type="EMBL" id="KAG8437929.1"/>
    </source>
</evidence>
<accession>A0A8T2IY40</accession>
<reference evidence="4" key="1">
    <citation type="thesis" date="2020" institute="ProQuest LLC" country="789 East Eisenhower Parkway, Ann Arbor, MI, USA">
        <title>Comparative Genomics and Chromosome Evolution.</title>
        <authorList>
            <person name="Mudd A.B."/>
        </authorList>
    </citation>
    <scope>NUCLEOTIDE SEQUENCE</scope>
    <source>
        <strain evidence="4">Female2</strain>
        <tissue evidence="4">Blood</tissue>
    </source>
</reference>